<evidence type="ECO:0000313" key="3">
    <source>
        <dbReference type="Proteomes" id="UP000224634"/>
    </source>
</evidence>
<evidence type="ECO:0000256" key="1">
    <source>
        <dbReference type="SAM" id="MobiDB-lite"/>
    </source>
</evidence>
<dbReference type="Proteomes" id="UP000224634">
    <property type="component" value="Unassembled WGS sequence"/>
</dbReference>
<name>A0A2B7WEG0_POLH7</name>
<proteinExistence type="predicted"/>
<comment type="caution">
    <text evidence="2">The sequence shown here is derived from an EMBL/GenBank/DDBJ whole genome shotgun (WGS) entry which is preliminary data.</text>
</comment>
<feature type="compositionally biased region" description="Polar residues" evidence="1">
    <location>
        <begin position="371"/>
        <end position="384"/>
    </location>
</feature>
<protein>
    <submittedName>
        <fullName evidence="2">Uncharacterized protein</fullName>
    </submittedName>
</protein>
<evidence type="ECO:0000313" key="2">
    <source>
        <dbReference type="EMBL" id="PGG94982.1"/>
    </source>
</evidence>
<keyword evidence="3" id="KW-1185">Reference proteome</keyword>
<feature type="region of interest" description="Disordered" evidence="1">
    <location>
        <begin position="341"/>
        <end position="403"/>
    </location>
</feature>
<gene>
    <name evidence="2" type="ORF">AJ80_10063</name>
</gene>
<organism evidence="2 3">
    <name type="scientific">Polytolypa hystricis (strain UAMH7299)</name>
    <dbReference type="NCBI Taxonomy" id="1447883"/>
    <lineage>
        <taxon>Eukaryota</taxon>
        <taxon>Fungi</taxon>
        <taxon>Dikarya</taxon>
        <taxon>Ascomycota</taxon>
        <taxon>Pezizomycotina</taxon>
        <taxon>Eurotiomycetes</taxon>
        <taxon>Eurotiomycetidae</taxon>
        <taxon>Onygenales</taxon>
        <taxon>Onygenales incertae sedis</taxon>
        <taxon>Polytolypa</taxon>
    </lineage>
</organism>
<sequence length="442" mass="49379">MDNDSLVCLLRQLAQHMRDDTISVQDAFNCLSEDERSALKKFHKTVTSGGVVNRNRERTKTKKIADIVKIEIPDVLKRFLSSCVVDHRAFFRETKSDSHAYETVGALFCKISWDETQGDILTIRRRFDLRALFRFALASNYHTGRSWRTAGCRRLAEYIHEKWPTSGEITKIENKLAKYIPIGLGYDHWAVALGDPSYLLILPLEVSETEYAERHNHGKIVNGAAHFVEIGIKDIAEVMQIFHLGKYISDCTLKYVMASPPLGKKRTRTKTKCGTPAPLKKRSQAKSRHPDTQVPPNAPPQIPVNIGNTGSATEGLTYRNRCLAPANDWIGLGFSSNMPPTNGPFLPVDSTLQPPPPPPPPPPPDPAGCSMPSSGCSFPDSNVGPSPPHTSMDDYFPPPHQDSHQYHTSMDDYFLNISYLFDDPSLNDPEWLLYMDGHVGGL</sequence>
<feature type="compositionally biased region" description="Pro residues" evidence="1">
    <location>
        <begin position="353"/>
        <end position="366"/>
    </location>
</feature>
<feature type="region of interest" description="Disordered" evidence="1">
    <location>
        <begin position="264"/>
        <end position="310"/>
    </location>
</feature>
<accession>A0A2B7WEG0</accession>
<dbReference type="OrthoDB" id="4180606at2759"/>
<dbReference type="STRING" id="1447883.A0A2B7WEG0"/>
<dbReference type="EMBL" id="PDNA01000570">
    <property type="protein sequence ID" value="PGG94982.1"/>
    <property type="molecule type" value="Genomic_DNA"/>
</dbReference>
<reference evidence="2 3" key="1">
    <citation type="submission" date="2017-10" db="EMBL/GenBank/DDBJ databases">
        <title>Comparative genomics in systemic dimorphic fungi from Ajellomycetaceae.</title>
        <authorList>
            <person name="Munoz J.F."/>
            <person name="Mcewen J.G."/>
            <person name="Clay O.K."/>
            <person name="Cuomo C.A."/>
        </authorList>
    </citation>
    <scope>NUCLEOTIDE SEQUENCE [LARGE SCALE GENOMIC DNA]</scope>
    <source>
        <strain evidence="2 3">UAMH7299</strain>
    </source>
</reference>
<dbReference type="AlphaFoldDB" id="A0A2B7WEG0"/>